<dbReference type="InterPro" id="IPR038765">
    <property type="entry name" value="Papain-like_cys_pep_sf"/>
</dbReference>
<feature type="transmembrane region" description="Helical" evidence="1">
    <location>
        <begin position="657"/>
        <end position="680"/>
    </location>
</feature>
<dbReference type="AlphaFoldDB" id="A0A0C5WFJ3"/>
<name>A0A0C5WFJ3_9FLAO</name>
<dbReference type="KEGG" id="sze:AW14_12675"/>
<sequence length="689" mass="79915">MKSFIICLLCVFSFFIKIHAQVTKEASPSWIIPISYPKSEINLKDVSEGTHILLYDTQVNVPKACVYYRLTTKVTDNVGIQNASTVNISYDPSYQKLKFHKINIIRGDEIINKLDLSNIQEMRRELNAENYLYDGTLSAVMNISDVRTGDIIDYDYTIVGFNPIHKNIFSSYFYLSDIESVSKINVTVLSKNELQFKSYNTAIKPSISKQNNLHVYNWAATNTKKLDYEENTPSWKLLYEAVSVTEFKSWKEVANWGANVFKINEAIHPELKAKIDAINTDNQNVGDKIKATLNFVQNEVRYLGLESGIGSYKPFSPNQVFKQRFGDCKDKSLLMVTMLQNMGIEAYPMLVNTTLKHTIKTLLPSPKFFDHCVVKVIKDRASFYYDPTITNQGGDYDSTYFPDYAHGLVLKEGTETFEDIKPYAENKIVTFEDFTLSEIGKGAVLKVITTYYESEADNMRNYFKSNSVSSIEKEYEKFYSNYYYNVSALKPPHFEDKIHQNIFKVYEEYQLDSIWTPMTEKEHYISASFTASSLLHSLYMPTKDERHAELDLVFPTTREHQIKVHLPENWAITNDKLYVNSPGFYYEWKVDYDKLTKTINLNYYLKTQKDFIEPSEFSRYVKDIKKVDQSTAYYIYIPENFSKETFKVSSNNILSNFVTLFKIILGLFILVVIGLLFYWYSGKKKTNNV</sequence>
<evidence type="ECO:0008006" key="7">
    <source>
        <dbReference type="Google" id="ProtNLM"/>
    </source>
</evidence>
<dbReference type="Gene3D" id="3.10.620.30">
    <property type="match status" value="1"/>
</dbReference>
<evidence type="ECO:0000256" key="1">
    <source>
        <dbReference type="SAM" id="Phobius"/>
    </source>
</evidence>
<dbReference type="RefSeq" id="WP_044639090.1">
    <property type="nucleotide sequence ID" value="NZ_CP007202.1"/>
</dbReference>
<dbReference type="EMBL" id="CP007202">
    <property type="protein sequence ID" value="AJR04962.1"/>
    <property type="molecule type" value="Genomic_DNA"/>
</dbReference>
<evidence type="ECO:0000313" key="6">
    <source>
        <dbReference type="Proteomes" id="UP000032229"/>
    </source>
</evidence>
<dbReference type="Pfam" id="PF12969">
    <property type="entry name" value="DUF3857"/>
    <property type="match status" value="1"/>
</dbReference>
<accession>A0A0C5WFJ3</accession>
<feature type="chain" id="PRO_5002191742" description="DUF3857 domain-containing protein" evidence="2">
    <location>
        <begin position="21"/>
        <end position="689"/>
    </location>
</feature>
<dbReference type="Gene3D" id="2.60.40.3140">
    <property type="match status" value="1"/>
</dbReference>
<keyword evidence="1" id="KW-0472">Membrane</keyword>
<evidence type="ECO:0000259" key="4">
    <source>
        <dbReference type="Pfam" id="PF12969"/>
    </source>
</evidence>
<evidence type="ECO:0000313" key="5">
    <source>
        <dbReference type="EMBL" id="AJR04962.1"/>
    </source>
</evidence>
<dbReference type="InterPro" id="IPR024618">
    <property type="entry name" value="DUF3857"/>
</dbReference>
<dbReference type="Proteomes" id="UP000032229">
    <property type="component" value="Chromosome"/>
</dbReference>
<gene>
    <name evidence="5" type="ORF">AW14_12675</name>
</gene>
<dbReference type="SUPFAM" id="SSF54001">
    <property type="entry name" value="Cysteine proteinases"/>
    <property type="match status" value="1"/>
</dbReference>
<evidence type="ECO:0000256" key="2">
    <source>
        <dbReference type="SAM" id="SignalP"/>
    </source>
</evidence>
<dbReference type="InterPro" id="IPR002931">
    <property type="entry name" value="Transglutaminase-like"/>
</dbReference>
<keyword evidence="1" id="KW-0812">Transmembrane</keyword>
<keyword evidence="1" id="KW-1133">Transmembrane helix</keyword>
<organism evidence="5 6">
    <name type="scientific">Siansivirga zeaxanthinifaciens CC-SAMT-1</name>
    <dbReference type="NCBI Taxonomy" id="1454006"/>
    <lineage>
        <taxon>Bacteria</taxon>
        <taxon>Pseudomonadati</taxon>
        <taxon>Bacteroidota</taxon>
        <taxon>Flavobacteriia</taxon>
        <taxon>Flavobacteriales</taxon>
        <taxon>Flavobacteriaceae</taxon>
        <taxon>Siansivirga</taxon>
    </lineage>
</organism>
<dbReference type="STRING" id="1454006.AW14_12675"/>
<keyword evidence="6" id="KW-1185">Reference proteome</keyword>
<keyword evidence="2" id="KW-0732">Signal</keyword>
<feature type="signal peptide" evidence="2">
    <location>
        <begin position="1"/>
        <end position="20"/>
    </location>
</feature>
<proteinExistence type="predicted"/>
<dbReference type="HOGENOM" id="CLU_016232_0_0_10"/>
<dbReference type="OrthoDB" id="8595007at2"/>
<dbReference type="Pfam" id="PF01841">
    <property type="entry name" value="Transglut_core"/>
    <property type="match status" value="1"/>
</dbReference>
<protein>
    <recommendedName>
        <fullName evidence="7">DUF3857 domain-containing protein</fullName>
    </recommendedName>
</protein>
<feature type="domain" description="DUF3857" evidence="4">
    <location>
        <begin position="66"/>
        <end position="224"/>
    </location>
</feature>
<dbReference type="PATRIC" id="fig|1454006.5.peg.2514"/>
<feature type="domain" description="Transglutaminase-like" evidence="3">
    <location>
        <begin position="282"/>
        <end position="347"/>
    </location>
</feature>
<reference evidence="5 6" key="1">
    <citation type="submission" date="2014-02" db="EMBL/GenBank/DDBJ databases">
        <authorList>
            <person name="Young C.-C."/>
            <person name="Hameed A."/>
            <person name="Huang H.-C."/>
            <person name="Shahina M."/>
        </authorList>
    </citation>
    <scope>NUCLEOTIDE SEQUENCE [LARGE SCALE GENOMIC DNA]</scope>
    <source>
        <strain evidence="5 6">CC-SAMT-1</strain>
    </source>
</reference>
<evidence type="ECO:0000259" key="3">
    <source>
        <dbReference type="Pfam" id="PF01841"/>
    </source>
</evidence>